<reference evidence="1" key="1">
    <citation type="submission" date="2014-12" db="EMBL/GenBank/DDBJ databases">
        <title>Insight into the proteome of Arion vulgaris.</title>
        <authorList>
            <person name="Aradska J."/>
            <person name="Bulat T."/>
            <person name="Smidak R."/>
            <person name="Sarate P."/>
            <person name="Gangsoo J."/>
            <person name="Sialana F."/>
            <person name="Bilban M."/>
            <person name="Lubec G."/>
        </authorList>
    </citation>
    <scope>NUCLEOTIDE SEQUENCE</scope>
    <source>
        <tissue evidence="1">Skin</tissue>
    </source>
</reference>
<accession>A0A0B6Y1L7</accession>
<proteinExistence type="predicted"/>
<sequence>MLFIHVCLPKSLTQKLDLGESIPLGEPEPRYTLTSLSVSWSTPLKGGVGLCI</sequence>
<evidence type="ECO:0000313" key="1">
    <source>
        <dbReference type="EMBL" id="CEK49410.1"/>
    </source>
</evidence>
<feature type="non-terminal residue" evidence="1">
    <location>
        <position position="52"/>
    </location>
</feature>
<organism evidence="1">
    <name type="scientific">Arion vulgaris</name>
    <dbReference type="NCBI Taxonomy" id="1028688"/>
    <lineage>
        <taxon>Eukaryota</taxon>
        <taxon>Metazoa</taxon>
        <taxon>Spiralia</taxon>
        <taxon>Lophotrochozoa</taxon>
        <taxon>Mollusca</taxon>
        <taxon>Gastropoda</taxon>
        <taxon>Heterobranchia</taxon>
        <taxon>Euthyneura</taxon>
        <taxon>Panpulmonata</taxon>
        <taxon>Eupulmonata</taxon>
        <taxon>Stylommatophora</taxon>
        <taxon>Helicina</taxon>
        <taxon>Arionoidea</taxon>
        <taxon>Arionidae</taxon>
        <taxon>Arion</taxon>
    </lineage>
</organism>
<dbReference type="AlphaFoldDB" id="A0A0B6Y1L7"/>
<name>A0A0B6Y1L7_9EUPU</name>
<protein>
    <submittedName>
        <fullName evidence="1">Uncharacterized protein</fullName>
    </submittedName>
</protein>
<dbReference type="EMBL" id="HACG01002545">
    <property type="protein sequence ID" value="CEK49410.1"/>
    <property type="molecule type" value="Transcribed_RNA"/>
</dbReference>
<gene>
    <name evidence="1" type="primary">ORF7636</name>
</gene>